<dbReference type="AlphaFoldDB" id="A0A0F9JNF7"/>
<proteinExistence type="predicted"/>
<name>A0A0F9JNF7_9ZZZZ</name>
<sequence length="75" mass="8402">WVVRGWIMNTATNAQRIYVEWSDVTNATNFNMDYATEGTIDTTANQTLAVTVTFGTDGSDTTTMKIFMLDIQQIT</sequence>
<gene>
    <name evidence="1" type="ORF">LCGC14_1432830</name>
</gene>
<reference evidence="1" key="1">
    <citation type="journal article" date="2015" name="Nature">
        <title>Complex archaea that bridge the gap between prokaryotes and eukaryotes.</title>
        <authorList>
            <person name="Spang A."/>
            <person name="Saw J.H."/>
            <person name="Jorgensen S.L."/>
            <person name="Zaremba-Niedzwiedzka K."/>
            <person name="Martijn J."/>
            <person name="Lind A.E."/>
            <person name="van Eijk R."/>
            <person name="Schleper C."/>
            <person name="Guy L."/>
            <person name="Ettema T.J."/>
        </authorList>
    </citation>
    <scope>NUCLEOTIDE SEQUENCE</scope>
</reference>
<dbReference type="EMBL" id="LAZR01009678">
    <property type="protein sequence ID" value="KKM71213.1"/>
    <property type="molecule type" value="Genomic_DNA"/>
</dbReference>
<organism evidence="1">
    <name type="scientific">marine sediment metagenome</name>
    <dbReference type="NCBI Taxonomy" id="412755"/>
    <lineage>
        <taxon>unclassified sequences</taxon>
        <taxon>metagenomes</taxon>
        <taxon>ecological metagenomes</taxon>
    </lineage>
</organism>
<feature type="non-terminal residue" evidence="1">
    <location>
        <position position="1"/>
    </location>
</feature>
<comment type="caution">
    <text evidence="1">The sequence shown here is derived from an EMBL/GenBank/DDBJ whole genome shotgun (WGS) entry which is preliminary data.</text>
</comment>
<accession>A0A0F9JNF7</accession>
<protein>
    <submittedName>
        <fullName evidence="1">Uncharacterized protein</fullName>
    </submittedName>
</protein>
<evidence type="ECO:0000313" key="1">
    <source>
        <dbReference type="EMBL" id="KKM71213.1"/>
    </source>
</evidence>